<reference evidence="6 7" key="1">
    <citation type="submission" date="2015-02" db="EMBL/GenBank/DDBJ databases">
        <title>Genome Sequencing of Rickettsiales.</title>
        <authorList>
            <person name="Daugherty S.C."/>
            <person name="Su Q."/>
            <person name="Abolude K."/>
            <person name="Beier-Sexton M."/>
            <person name="Carlyon J.A."/>
            <person name="Carter R."/>
            <person name="Day N.P."/>
            <person name="Dumler S.J."/>
            <person name="Dyachenko V."/>
            <person name="Godinez A."/>
            <person name="Kurtti T.J."/>
            <person name="Lichay M."/>
            <person name="Mullins K.E."/>
            <person name="Ott S."/>
            <person name="Pappas-Brown V."/>
            <person name="Paris D.H."/>
            <person name="Patel P."/>
            <person name="Richards A.L."/>
            <person name="Sadzewicz L."/>
            <person name="Sears K."/>
            <person name="Seidman D."/>
            <person name="Sengamalay N."/>
            <person name="Stenos J."/>
            <person name="Tallon L.J."/>
            <person name="Vincent G."/>
            <person name="Fraser C.M."/>
            <person name="Munderloh U."/>
            <person name="Dunning-Hotopp J.C."/>
        </authorList>
    </citation>
    <scope>NUCLEOTIDE SEQUENCE [LARGE SCALE GENOMIC DNA]</scope>
    <source>
        <strain evidence="6 7">RAC413</strain>
    </source>
</reference>
<dbReference type="InterPro" id="IPR046357">
    <property type="entry name" value="PPIase_dom_sf"/>
</dbReference>
<comment type="catalytic activity">
    <reaction evidence="1">
        <text>[protein]-peptidylproline (omega=180) = [protein]-peptidylproline (omega=0)</text>
        <dbReference type="Rhea" id="RHEA:16237"/>
        <dbReference type="Rhea" id="RHEA-COMP:10747"/>
        <dbReference type="Rhea" id="RHEA-COMP:10748"/>
        <dbReference type="ChEBI" id="CHEBI:83833"/>
        <dbReference type="ChEBI" id="CHEBI:83834"/>
        <dbReference type="EC" id="5.2.1.8"/>
    </reaction>
</comment>
<dbReference type="EC" id="5.2.1.8" evidence="2"/>
<gene>
    <name evidence="6" type="ORF">NLO413_0394</name>
</gene>
<comment type="caution">
    <text evidence="6">The sequence shown here is derived from an EMBL/GenBank/DDBJ whole genome shotgun (WGS) entry which is preliminary data.</text>
</comment>
<dbReference type="Gene3D" id="3.10.50.40">
    <property type="match status" value="1"/>
</dbReference>
<protein>
    <recommendedName>
        <fullName evidence="2">peptidylprolyl isomerase</fullName>
        <ecNumber evidence="2">5.2.1.8</ecNumber>
    </recommendedName>
</protein>
<evidence type="ECO:0000259" key="5">
    <source>
        <dbReference type="Pfam" id="PF00254"/>
    </source>
</evidence>
<feature type="domain" description="PPIase FKBP-type" evidence="5">
    <location>
        <begin position="216"/>
        <end position="272"/>
    </location>
</feature>
<keyword evidence="4" id="KW-0812">Transmembrane</keyword>
<dbReference type="RefSeq" id="WP_045808831.1">
    <property type="nucleotide sequence ID" value="NZ_LANX01000001.1"/>
</dbReference>
<dbReference type="GO" id="GO:0003755">
    <property type="term" value="F:peptidyl-prolyl cis-trans isomerase activity"/>
    <property type="evidence" value="ECO:0007669"/>
    <property type="project" value="UniProtKB-KW"/>
</dbReference>
<evidence type="ECO:0000256" key="3">
    <source>
        <dbReference type="ARBA" id="ARBA00023110"/>
    </source>
</evidence>
<dbReference type="STRING" id="1359163.NLO413_0394"/>
<proteinExistence type="predicted"/>
<keyword evidence="7" id="KW-1185">Reference proteome</keyword>
<keyword evidence="6" id="KW-0413">Isomerase</keyword>
<evidence type="ECO:0000256" key="4">
    <source>
        <dbReference type="SAM" id="Phobius"/>
    </source>
</evidence>
<keyword evidence="4" id="KW-0472">Membrane</keyword>
<evidence type="ECO:0000313" key="7">
    <source>
        <dbReference type="Proteomes" id="UP000033562"/>
    </source>
</evidence>
<dbReference type="SUPFAM" id="SSF54534">
    <property type="entry name" value="FKBP-like"/>
    <property type="match status" value="1"/>
</dbReference>
<name>A0A0F3NLU9_9RICK</name>
<dbReference type="Proteomes" id="UP000033562">
    <property type="component" value="Unassembled WGS sequence"/>
</dbReference>
<organism evidence="6 7">
    <name type="scientific">Candidatus Neoehrlichia procyonis str. RAC413</name>
    <dbReference type="NCBI Taxonomy" id="1359163"/>
    <lineage>
        <taxon>Bacteria</taxon>
        <taxon>Pseudomonadati</taxon>
        <taxon>Pseudomonadota</taxon>
        <taxon>Alphaproteobacteria</taxon>
        <taxon>Rickettsiales</taxon>
        <taxon>Anaplasmataceae</taxon>
        <taxon>Candidatus Neoehrlichia</taxon>
    </lineage>
</organism>
<evidence type="ECO:0000313" key="6">
    <source>
        <dbReference type="EMBL" id="KJV69020.1"/>
    </source>
</evidence>
<dbReference type="OrthoDB" id="7165355at2"/>
<dbReference type="Pfam" id="PF00254">
    <property type="entry name" value="FKBP_C"/>
    <property type="match status" value="1"/>
</dbReference>
<dbReference type="EMBL" id="LANX01000001">
    <property type="protein sequence ID" value="KJV69020.1"/>
    <property type="molecule type" value="Genomic_DNA"/>
</dbReference>
<sequence>MKKIIYNSIFIIIIFFISILILHSISVFYLQNSDLQSSKKKPYEIFFPSNSITYQIGYKILRPIIESRVDYYIKKHGLEEYLRNTKSKVHKKANFTFYDLTQGNGKTVICGQDISVIIYKISNTITTNIKDIINNFPNPENIKLGSHNIQELNYAIDRMQEGGERIVTINSGKNSGNYYVKLIANKSNNLQNIQNILIFNNAIKNYNGIVNTIRCSDTVSVKYTVRNAQGKPIISDHVAHFTVGKGQVPISLELSVINMESDHTRAVIVPPDFLQDFKSQIDQKDIKIIDLQIIN</sequence>
<evidence type="ECO:0000256" key="1">
    <source>
        <dbReference type="ARBA" id="ARBA00000971"/>
    </source>
</evidence>
<keyword evidence="4" id="KW-1133">Transmembrane helix</keyword>
<keyword evidence="3" id="KW-0697">Rotamase</keyword>
<evidence type="ECO:0000256" key="2">
    <source>
        <dbReference type="ARBA" id="ARBA00013194"/>
    </source>
</evidence>
<feature type="transmembrane region" description="Helical" evidence="4">
    <location>
        <begin position="9"/>
        <end position="30"/>
    </location>
</feature>
<dbReference type="InterPro" id="IPR001179">
    <property type="entry name" value="PPIase_FKBP_dom"/>
</dbReference>
<accession>A0A0F3NLU9</accession>
<dbReference type="AlphaFoldDB" id="A0A0F3NLU9"/>